<reference evidence="5" key="1">
    <citation type="submission" date="2022-08" db="EMBL/GenBank/DDBJ databases">
        <authorList>
            <person name="Kim S.-J."/>
        </authorList>
    </citation>
    <scope>NUCLEOTIDE SEQUENCE</scope>
    <source>
        <strain evidence="5">KJ</strain>
    </source>
</reference>
<name>A0AAP5QHJ9_9BURK</name>
<organism evidence="5 6">
    <name type="scientific">Paraburkholderia fungorum</name>
    <dbReference type="NCBI Taxonomy" id="134537"/>
    <lineage>
        <taxon>Bacteria</taxon>
        <taxon>Pseudomonadati</taxon>
        <taxon>Pseudomonadota</taxon>
        <taxon>Betaproteobacteria</taxon>
        <taxon>Burkholderiales</taxon>
        <taxon>Burkholderiaceae</taxon>
        <taxon>Paraburkholderia</taxon>
    </lineage>
</organism>
<sequence length="179" mass="19657">MNSARTETPKSASRVGNDERIAHLVKDERIAHLVKDAYRGLSSALQARLKAHGVMYGHWTFLRILWQTDGITQRQLSEQAGVKEPTTFSALQSMEKLGCVTRHKMPDNRKQVRVFLTTKGASLRALLVPAAEEVNDIALAGIPAKNVAITRETLLAIIDNLARANAFAQSDAQSDEPTA</sequence>
<evidence type="ECO:0000256" key="1">
    <source>
        <dbReference type="ARBA" id="ARBA00023015"/>
    </source>
</evidence>
<accession>A0AAP5QHJ9</accession>
<protein>
    <submittedName>
        <fullName evidence="5">MarR family winged helix-turn-helix transcriptional regulator</fullName>
    </submittedName>
</protein>
<dbReference type="SMART" id="SM00347">
    <property type="entry name" value="HTH_MARR"/>
    <property type="match status" value="1"/>
</dbReference>
<dbReference type="Pfam" id="PF01047">
    <property type="entry name" value="MarR"/>
    <property type="match status" value="1"/>
</dbReference>
<comment type="caution">
    <text evidence="5">The sequence shown here is derived from an EMBL/GenBank/DDBJ whole genome shotgun (WGS) entry which is preliminary data.</text>
</comment>
<evidence type="ECO:0000256" key="3">
    <source>
        <dbReference type="ARBA" id="ARBA00023163"/>
    </source>
</evidence>
<dbReference type="GO" id="GO:0003677">
    <property type="term" value="F:DNA binding"/>
    <property type="evidence" value="ECO:0007669"/>
    <property type="project" value="UniProtKB-KW"/>
</dbReference>
<keyword evidence="1" id="KW-0805">Transcription regulation</keyword>
<dbReference type="Proteomes" id="UP001246473">
    <property type="component" value="Unassembled WGS sequence"/>
</dbReference>
<dbReference type="PROSITE" id="PS50995">
    <property type="entry name" value="HTH_MARR_2"/>
    <property type="match status" value="1"/>
</dbReference>
<dbReference type="EMBL" id="JANSLM010000027">
    <property type="protein sequence ID" value="MDT8843606.1"/>
    <property type="molecule type" value="Genomic_DNA"/>
</dbReference>
<evidence type="ECO:0000313" key="5">
    <source>
        <dbReference type="EMBL" id="MDT8843606.1"/>
    </source>
</evidence>
<evidence type="ECO:0000313" key="6">
    <source>
        <dbReference type="Proteomes" id="UP001246473"/>
    </source>
</evidence>
<dbReference type="AlphaFoldDB" id="A0AAP5QHJ9"/>
<proteinExistence type="predicted"/>
<dbReference type="RefSeq" id="WP_216752534.1">
    <property type="nucleotide sequence ID" value="NZ_JAHNIZ010000054.1"/>
</dbReference>
<evidence type="ECO:0000259" key="4">
    <source>
        <dbReference type="PROSITE" id="PS50995"/>
    </source>
</evidence>
<dbReference type="PANTHER" id="PTHR42756">
    <property type="entry name" value="TRANSCRIPTIONAL REGULATOR, MARR"/>
    <property type="match status" value="1"/>
</dbReference>
<dbReference type="GO" id="GO:0003700">
    <property type="term" value="F:DNA-binding transcription factor activity"/>
    <property type="evidence" value="ECO:0007669"/>
    <property type="project" value="InterPro"/>
</dbReference>
<keyword evidence="3" id="KW-0804">Transcription</keyword>
<dbReference type="InterPro" id="IPR000835">
    <property type="entry name" value="HTH_MarR-typ"/>
</dbReference>
<keyword evidence="2" id="KW-0238">DNA-binding</keyword>
<feature type="domain" description="HTH marR-type" evidence="4">
    <location>
        <begin position="27"/>
        <end position="163"/>
    </location>
</feature>
<evidence type="ECO:0000256" key="2">
    <source>
        <dbReference type="ARBA" id="ARBA00023125"/>
    </source>
</evidence>
<dbReference type="PANTHER" id="PTHR42756:SF1">
    <property type="entry name" value="TRANSCRIPTIONAL REPRESSOR OF EMRAB OPERON"/>
    <property type="match status" value="1"/>
</dbReference>
<gene>
    <name evidence="5" type="ORF">ParKJ_40065</name>
</gene>